<keyword evidence="4" id="KW-0560">Oxidoreductase</keyword>
<evidence type="ECO:0000259" key="8">
    <source>
        <dbReference type="PROSITE" id="PS51352"/>
    </source>
</evidence>
<dbReference type="Gene3D" id="3.40.30.10">
    <property type="entry name" value="Glutaredoxin"/>
    <property type="match status" value="1"/>
</dbReference>
<dbReference type="AlphaFoldDB" id="A0A419R0X8"/>
<dbReference type="Pfam" id="PF00578">
    <property type="entry name" value="AhpC-TSA"/>
    <property type="match status" value="1"/>
</dbReference>
<dbReference type="CDD" id="cd03016">
    <property type="entry name" value="PRX_1cys"/>
    <property type="match status" value="1"/>
</dbReference>
<dbReference type="SUPFAM" id="SSF52833">
    <property type="entry name" value="Thioredoxin-like"/>
    <property type="match status" value="1"/>
</dbReference>
<dbReference type="InterPro" id="IPR000866">
    <property type="entry name" value="AhpC/TSA"/>
</dbReference>
<dbReference type="PANTHER" id="PTHR43503:SF4">
    <property type="entry name" value="PEROXIREDOXIN-6"/>
    <property type="match status" value="1"/>
</dbReference>
<dbReference type="InterPro" id="IPR024706">
    <property type="entry name" value="Peroxiredoxin_AhpC-typ"/>
</dbReference>
<dbReference type="GO" id="GO:0005829">
    <property type="term" value="C:cytosol"/>
    <property type="evidence" value="ECO:0007669"/>
    <property type="project" value="TreeGrafter"/>
</dbReference>
<dbReference type="InterPro" id="IPR036249">
    <property type="entry name" value="Thioredoxin-like_sf"/>
</dbReference>
<evidence type="ECO:0000256" key="7">
    <source>
        <dbReference type="PIRSR" id="PIRSR000239-1"/>
    </source>
</evidence>
<organism evidence="9 10">
    <name type="scientific">Tsuneonella suprasediminis</name>
    <dbReference type="NCBI Taxonomy" id="2306996"/>
    <lineage>
        <taxon>Bacteria</taxon>
        <taxon>Pseudomonadati</taxon>
        <taxon>Pseudomonadota</taxon>
        <taxon>Alphaproteobacteria</taxon>
        <taxon>Sphingomonadales</taxon>
        <taxon>Erythrobacteraceae</taxon>
        <taxon>Tsuneonella</taxon>
    </lineage>
</organism>
<gene>
    <name evidence="9" type="ORF">D6858_06295</name>
</gene>
<keyword evidence="10" id="KW-1185">Reference proteome</keyword>
<evidence type="ECO:0000256" key="4">
    <source>
        <dbReference type="ARBA" id="ARBA00023002"/>
    </source>
</evidence>
<keyword evidence="2" id="KW-0575">Peroxidase</keyword>
<feature type="domain" description="Thioredoxin" evidence="8">
    <location>
        <begin position="3"/>
        <end position="168"/>
    </location>
</feature>
<dbReference type="RefSeq" id="WP_120108375.1">
    <property type="nucleotide sequence ID" value="NZ_RAHJ01000018.1"/>
</dbReference>
<keyword evidence="3" id="KW-0049">Antioxidant</keyword>
<evidence type="ECO:0000256" key="5">
    <source>
        <dbReference type="ARBA" id="ARBA00023284"/>
    </source>
</evidence>
<comment type="similarity">
    <text evidence="6">Belongs to the peroxiredoxin family. Prx6 subfamily.</text>
</comment>
<evidence type="ECO:0000313" key="9">
    <source>
        <dbReference type="EMBL" id="RJX67616.1"/>
    </source>
</evidence>
<evidence type="ECO:0000313" key="10">
    <source>
        <dbReference type="Proteomes" id="UP000284322"/>
    </source>
</evidence>
<dbReference type="PROSITE" id="PS51352">
    <property type="entry name" value="THIOREDOXIN_2"/>
    <property type="match status" value="1"/>
</dbReference>
<dbReference type="GO" id="GO:0051920">
    <property type="term" value="F:peroxiredoxin activity"/>
    <property type="evidence" value="ECO:0007669"/>
    <property type="project" value="InterPro"/>
</dbReference>
<dbReference type="Proteomes" id="UP000284322">
    <property type="component" value="Unassembled WGS sequence"/>
</dbReference>
<evidence type="ECO:0000256" key="1">
    <source>
        <dbReference type="ARBA" id="ARBA00009796"/>
    </source>
</evidence>
<dbReference type="InterPro" id="IPR019479">
    <property type="entry name" value="Peroxiredoxin_C"/>
</dbReference>
<dbReference type="FunFam" id="3.30.1020.10:FF:000001">
    <property type="entry name" value="1-Cys peroxiredoxin"/>
    <property type="match status" value="1"/>
</dbReference>
<proteinExistence type="inferred from homology"/>
<sequence>MTLSIGSTAPNFTAQTTQGSIHFHDWMGDSWAILFSHPKAFTPVCTTELGYMAGLGEEFAKRDTKILGLSVDSSQDNRDWLPDIEEVSGNKIDYPVVGDSDLQVAKLYNMLPADEAGNAEGRTAADNATVRAVYIIGPDKKIRAVLLYPMSSGRNFDEVLRLLDSVQLTERKGVATPVNWQKGDDVIIPPSLSDEDAKAKYPDGWDEKKPYLRVIQEPID</sequence>
<reference evidence="9 10" key="1">
    <citation type="submission" date="2018-09" db="EMBL/GenBank/DDBJ databases">
        <title>Altererythrobacter sp.Ery1 and Ery12, the genome sequencing of novel strains in genus Alterythrobacter.</title>
        <authorList>
            <person name="Cheng H."/>
            <person name="Wu Y.-H."/>
            <person name="Fang C."/>
            <person name="Xu X.-W."/>
        </authorList>
    </citation>
    <scope>NUCLEOTIDE SEQUENCE [LARGE SCALE GENOMIC DNA]</scope>
    <source>
        <strain evidence="9 10">Ery12</strain>
    </source>
</reference>
<accession>A0A419R0X8</accession>
<dbReference type="Gene3D" id="3.30.1020.10">
    <property type="entry name" value="Antioxidant, Horf6, Chain A, domain2"/>
    <property type="match status" value="1"/>
</dbReference>
<dbReference type="GO" id="GO:0045454">
    <property type="term" value="P:cell redox homeostasis"/>
    <property type="evidence" value="ECO:0007669"/>
    <property type="project" value="TreeGrafter"/>
</dbReference>
<dbReference type="Pfam" id="PF10417">
    <property type="entry name" value="1-cysPrx_C"/>
    <property type="match status" value="1"/>
</dbReference>
<dbReference type="PIRSF" id="PIRSF000239">
    <property type="entry name" value="AHPC"/>
    <property type="match status" value="1"/>
</dbReference>
<dbReference type="OrthoDB" id="9812811at2"/>
<dbReference type="PANTHER" id="PTHR43503">
    <property type="entry name" value="MCG48959-RELATED"/>
    <property type="match status" value="1"/>
</dbReference>
<protein>
    <submittedName>
        <fullName evidence="9">Peroxiredoxin</fullName>
    </submittedName>
</protein>
<evidence type="ECO:0000256" key="3">
    <source>
        <dbReference type="ARBA" id="ARBA00022862"/>
    </source>
</evidence>
<comment type="caution">
    <text evidence="9">The sequence shown here is derived from an EMBL/GenBank/DDBJ whole genome shotgun (WGS) entry which is preliminary data.</text>
</comment>
<evidence type="ECO:0000256" key="2">
    <source>
        <dbReference type="ARBA" id="ARBA00022559"/>
    </source>
</evidence>
<comment type="similarity">
    <text evidence="1">Belongs to the peroxiredoxin family. AhpC/Prx1 subfamily.</text>
</comment>
<feature type="active site" description="Cysteine sulfenic acid (-SOH) intermediate; for peroxidase activity" evidence="7">
    <location>
        <position position="45"/>
    </location>
</feature>
<evidence type="ECO:0000256" key="6">
    <source>
        <dbReference type="ARBA" id="ARBA00025719"/>
    </source>
</evidence>
<name>A0A419R0X8_9SPHN</name>
<keyword evidence="5" id="KW-0676">Redox-active center</keyword>
<dbReference type="InterPro" id="IPR013766">
    <property type="entry name" value="Thioredoxin_domain"/>
</dbReference>
<dbReference type="FunFam" id="3.40.30.10:FF:000011">
    <property type="entry name" value="Peroxiredoxin PRX1"/>
    <property type="match status" value="1"/>
</dbReference>
<dbReference type="EMBL" id="RAHJ01000018">
    <property type="protein sequence ID" value="RJX67616.1"/>
    <property type="molecule type" value="Genomic_DNA"/>
</dbReference>
<dbReference type="InterPro" id="IPR045020">
    <property type="entry name" value="PRX_1cys"/>
</dbReference>